<dbReference type="EMBL" id="QGNA01000001">
    <property type="protein sequence ID" value="PWS38056.1"/>
    <property type="molecule type" value="Genomic_DNA"/>
</dbReference>
<dbReference type="Pfam" id="PF03401">
    <property type="entry name" value="TctC"/>
    <property type="match status" value="1"/>
</dbReference>
<dbReference type="Proteomes" id="UP000245765">
    <property type="component" value="Unassembled WGS sequence"/>
</dbReference>
<name>A0A317FKC6_9PROT</name>
<evidence type="ECO:0000256" key="1">
    <source>
        <dbReference type="ARBA" id="ARBA00006987"/>
    </source>
</evidence>
<proteinExistence type="inferred from homology"/>
<keyword evidence="2" id="KW-0732">Signal</keyword>
<dbReference type="RefSeq" id="WP_109868678.1">
    <property type="nucleotide sequence ID" value="NZ_QGNA01000001.1"/>
</dbReference>
<dbReference type="InterPro" id="IPR005064">
    <property type="entry name" value="BUG"/>
</dbReference>
<dbReference type="PANTHER" id="PTHR42928">
    <property type="entry name" value="TRICARBOXYLATE-BINDING PROTEIN"/>
    <property type="match status" value="1"/>
</dbReference>
<dbReference type="CDD" id="cd13578">
    <property type="entry name" value="PBP2_Bug27"/>
    <property type="match status" value="1"/>
</dbReference>
<sequence length="325" mass="34819">MRTRLSRRTLGILGLSLSLAPALHAQEAYPTRPVRMVVPFAAGGSTDILARLIAQHLSNRLEQQFIVENKPGGGTNIAAEYVVKSRPDGYTLLFGAAAMATNPSLLPSMPYDLFKDLEPIAVIGRTPLVLVVHPSVPARNVQDLLALARSRPEGLNAATGGNGTIPHLATELLRFESGVKLTHIPYRGQATAMPDVLSGRVPMMLESIPPLLPVIRNGELRALAAAEPERLAALPDVPTLIESGFPNLSAAAWNAMFAPAGTPAPILAKLNAEVNAIMRQPDVQARFAELGARPVGGTPEDMRRFLRAEVDRWAEVVRRSGAKAD</sequence>
<dbReference type="AlphaFoldDB" id="A0A317FKC6"/>
<dbReference type="PANTHER" id="PTHR42928:SF5">
    <property type="entry name" value="BLR1237 PROTEIN"/>
    <property type="match status" value="1"/>
</dbReference>
<comment type="caution">
    <text evidence="3">The sequence shown here is derived from an EMBL/GenBank/DDBJ whole genome shotgun (WGS) entry which is preliminary data.</text>
</comment>
<comment type="similarity">
    <text evidence="1">Belongs to the UPF0065 (bug) family.</text>
</comment>
<dbReference type="PIRSF" id="PIRSF017082">
    <property type="entry name" value="YflP"/>
    <property type="match status" value="1"/>
</dbReference>
<evidence type="ECO:0000256" key="2">
    <source>
        <dbReference type="SAM" id="SignalP"/>
    </source>
</evidence>
<dbReference type="SUPFAM" id="SSF53850">
    <property type="entry name" value="Periplasmic binding protein-like II"/>
    <property type="match status" value="1"/>
</dbReference>
<evidence type="ECO:0000313" key="4">
    <source>
        <dbReference type="Proteomes" id="UP000245765"/>
    </source>
</evidence>
<dbReference type="Gene3D" id="3.40.190.150">
    <property type="entry name" value="Bordetella uptake gene, domain 1"/>
    <property type="match status" value="1"/>
</dbReference>
<dbReference type="InterPro" id="IPR042100">
    <property type="entry name" value="Bug_dom1"/>
</dbReference>
<reference evidence="4" key="1">
    <citation type="submission" date="2018-05" db="EMBL/GenBank/DDBJ databases">
        <authorList>
            <person name="Du Z."/>
            <person name="Wang X."/>
        </authorList>
    </citation>
    <scope>NUCLEOTIDE SEQUENCE [LARGE SCALE GENOMIC DNA]</scope>
    <source>
        <strain evidence="4">CQN31</strain>
    </source>
</reference>
<accession>A0A317FKC6</accession>
<dbReference type="OrthoDB" id="7374750at2"/>
<keyword evidence="4" id="KW-1185">Reference proteome</keyword>
<protein>
    <submittedName>
        <fullName evidence="3">ABC transporter substrate-binding protein</fullName>
    </submittedName>
</protein>
<evidence type="ECO:0000313" key="3">
    <source>
        <dbReference type="EMBL" id="PWS38056.1"/>
    </source>
</evidence>
<feature type="chain" id="PRO_5016427305" evidence="2">
    <location>
        <begin position="26"/>
        <end position="325"/>
    </location>
</feature>
<dbReference type="Gene3D" id="3.40.190.10">
    <property type="entry name" value="Periplasmic binding protein-like II"/>
    <property type="match status" value="1"/>
</dbReference>
<gene>
    <name evidence="3" type="ORF">DFH01_01755</name>
</gene>
<organism evidence="3 4">
    <name type="scientific">Falsiroseomonas bella</name>
    <dbReference type="NCBI Taxonomy" id="2184016"/>
    <lineage>
        <taxon>Bacteria</taxon>
        <taxon>Pseudomonadati</taxon>
        <taxon>Pseudomonadota</taxon>
        <taxon>Alphaproteobacteria</taxon>
        <taxon>Acetobacterales</taxon>
        <taxon>Roseomonadaceae</taxon>
        <taxon>Falsiroseomonas</taxon>
    </lineage>
</organism>
<feature type="signal peptide" evidence="2">
    <location>
        <begin position="1"/>
        <end position="25"/>
    </location>
</feature>